<feature type="domain" description="Flagellar protein FlgJ N-terminal" evidence="1">
    <location>
        <begin position="104"/>
        <end position="142"/>
    </location>
</feature>
<organism evidence="2 3">
    <name type="scientific">Mesorhizobium huakuii</name>
    <dbReference type="NCBI Taxonomy" id="28104"/>
    <lineage>
        <taxon>Bacteria</taxon>
        <taxon>Pseudomonadati</taxon>
        <taxon>Pseudomonadota</taxon>
        <taxon>Alphaproteobacteria</taxon>
        <taxon>Hyphomicrobiales</taxon>
        <taxon>Phyllobacteriaceae</taxon>
        <taxon>Mesorhizobium</taxon>
    </lineage>
</organism>
<proteinExistence type="predicted"/>
<dbReference type="Proteomes" id="UP000515465">
    <property type="component" value="Chromosome"/>
</dbReference>
<dbReference type="AlphaFoldDB" id="A0A7G6SPW1"/>
<keyword evidence="2" id="KW-0969">Cilium</keyword>
<keyword evidence="2" id="KW-0966">Cell projection</keyword>
<gene>
    <name evidence="2" type="ORF">HB778_07910</name>
</gene>
<name>A0A7G6SPW1_9HYPH</name>
<dbReference type="RefSeq" id="WP_183462808.1">
    <property type="nucleotide sequence ID" value="NZ_CP050296.1"/>
</dbReference>
<evidence type="ECO:0000313" key="3">
    <source>
        <dbReference type="Proteomes" id="UP000515465"/>
    </source>
</evidence>
<sequence length="203" mass="21713">MVWLRKTGKRRTFLAISPPSDIVMDVARAADPMDIEAARAALTKRAGGAAGTFSVDTAASVDAGSILSRATADKAAATADPAKKFKKFEAMVLQTFIQNMLPKDTEGVYGTGLAGDMWKSQLAERVADVMAERGGIGIAKSLLADHYMDGKRKVPIGPVSNGPEKTEIDQQTRLSTSLVQELQRKAARSMTGDETTIKTDIKI</sequence>
<accession>A0A7G6SPW1</accession>
<evidence type="ECO:0000313" key="2">
    <source>
        <dbReference type="EMBL" id="QND56543.1"/>
    </source>
</evidence>
<dbReference type="EMBL" id="CP050296">
    <property type="protein sequence ID" value="QND56543.1"/>
    <property type="molecule type" value="Genomic_DNA"/>
</dbReference>
<protein>
    <submittedName>
        <fullName evidence="2">Flagellar biosynthesis protein FlgJ</fullName>
    </submittedName>
</protein>
<reference evidence="3" key="1">
    <citation type="journal article" date="2020" name="Mol. Plant Microbe">
        <title>Rhizobial microsymbionts of the narrowly endemic Oxytropis species growing in Kamchatka are characterized by significant genetic diversity and possess a set of genes that are associated with T3SS and T6SS secretion systems and can affect the development of symbiosis.</title>
        <authorList>
            <person name="Safronova V."/>
            <person name="Guro P."/>
            <person name="Sazanova A."/>
            <person name="Kuznetsova I."/>
            <person name="Belimov A."/>
            <person name="Yakubov V."/>
            <person name="Chirak E."/>
            <person name="Afonin A."/>
            <person name="Gogolev Y."/>
            <person name="Andronov E."/>
            <person name="Tikhonovich I."/>
        </authorList>
    </citation>
    <scope>NUCLEOTIDE SEQUENCE [LARGE SCALE GENOMIC DNA]</scope>
    <source>
        <strain evidence="3">583</strain>
    </source>
</reference>
<dbReference type="Pfam" id="PF10135">
    <property type="entry name" value="Rod-binding"/>
    <property type="match status" value="1"/>
</dbReference>
<keyword evidence="2" id="KW-0282">Flagellum</keyword>
<evidence type="ECO:0000259" key="1">
    <source>
        <dbReference type="Pfam" id="PF10135"/>
    </source>
</evidence>
<dbReference type="InterPro" id="IPR019301">
    <property type="entry name" value="Flagellar_prot_FlgJ_N"/>
</dbReference>